<dbReference type="Gene3D" id="3.40.50.1820">
    <property type="entry name" value="alpha/beta hydrolase"/>
    <property type="match status" value="1"/>
</dbReference>
<sequence>TRSRILTRAKRKVLELDGHAVSPQSGNPHRYTLIYLHGLGGCGADYLHADSELCWPWRLGPSYAPGLRAVFPSAPLQQQPWGETLPSWYQYQGIASNELAMPEQLAAVQEALDEVIRQEIERLEAPGCVFLGGVSQGCNVALDAYLRHDLGGFAGSVGFLPGDSWGFEGADRRLRRRTVPAQTIACGITDCPPKTEFFENMWCATTTSATWLKYRLWRQHMPVLFRTFLASPTSYKVPVTLQS</sequence>
<evidence type="ECO:0000313" key="4">
    <source>
        <dbReference type="Proteomes" id="UP001642464"/>
    </source>
</evidence>
<evidence type="ECO:0000313" key="3">
    <source>
        <dbReference type="EMBL" id="CAK9086661.1"/>
    </source>
</evidence>
<dbReference type="PANTHER" id="PTHR10655">
    <property type="entry name" value="LYSOPHOSPHOLIPASE-RELATED"/>
    <property type="match status" value="1"/>
</dbReference>
<dbReference type="PANTHER" id="PTHR10655:SF63">
    <property type="entry name" value="PHOSPHOLIPASE_CARBOXYLESTERASE_THIOESTERASE DOMAIN-CONTAINING PROTEIN"/>
    <property type="match status" value="1"/>
</dbReference>
<dbReference type="InterPro" id="IPR050565">
    <property type="entry name" value="LYPA1-2/EST-like"/>
</dbReference>
<dbReference type="InterPro" id="IPR003140">
    <property type="entry name" value="PLipase/COase/thioEstase"/>
</dbReference>
<feature type="non-terminal residue" evidence="3">
    <location>
        <position position="1"/>
    </location>
</feature>
<keyword evidence="4" id="KW-1185">Reference proteome</keyword>
<accession>A0ABP0QHM6</accession>
<feature type="domain" description="Phospholipase/carboxylesterase/thioesterase" evidence="2">
    <location>
        <begin position="24"/>
        <end position="160"/>
    </location>
</feature>
<dbReference type="Proteomes" id="UP001642464">
    <property type="component" value="Unassembled WGS sequence"/>
</dbReference>
<dbReference type="Pfam" id="PF02230">
    <property type="entry name" value="Abhydrolase_2"/>
    <property type="match status" value="1"/>
</dbReference>
<evidence type="ECO:0000256" key="1">
    <source>
        <dbReference type="ARBA" id="ARBA00006499"/>
    </source>
</evidence>
<gene>
    <name evidence="3" type="ORF">SCF082_LOCUS40990</name>
</gene>
<reference evidence="3 4" key="1">
    <citation type="submission" date="2024-02" db="EMBL/GenBank/DDBJ databases">
        <authorList>
            <person name="Chen Y."/>
            <person name="Shah S."/>
            <person name="Dougan E. K."/>
            <person name="Thang M."/>
            <person name="Chan C."/>
        </authorList>
    </citation>
    <scope>NUCLEOTIDE SEQUENCE [LARGE SCALE GENOMIC DNA]</scope>
</reference>
<dbReference type="EMBL" id="CAXAMM010039467">
    <property type="protein sequence ID" value="CAK9086661.1"/>
    <property type="molecule type" value="Genomic_DNA"/>
</dbReference>
<comment type="caution">
    <text evidence="3">The sequence shown here is derived from an EMBL/GenBank/DDBJ whole genome shotgun (WGS) entry which is preliminary data.</text>
</comment>
<name>A0ABP0QHM6_9DINO</name>
<proteinExistence type="inferred from homology"/>
<organism evidence="3 4">
    <name type="scientific">Durusdinium trenchii</name>
    <dbReference type="NCBI Taxonomy" id="1381693"/>
    <lineage>
        <taxon>Eukaryota</taxon>
        <taxon>Sar</taxon>
        <taxon>Alveolata</taxon>
        <taxon>Dinophyceae</taxon>
        <taxon>Suessiales</taxon>
        <taxon>Symbiodiniaceae</taxon>
        <taxon>Durusdinium</taxon>
    </lineage>
</organism>
<evidence type="ECO:0000259" key="2">
    <source>
        <dbReference type="Pfam" id="PF02230"/>
    </source>
</evidence>
<dbReference type="InterPro" id="IPR029058">
    <property type="entry name" value="AB_hydrolase_fold"/>
</dbReference>
<comment type="similarity">
    <text evidence="1">Belongs to the AB hydrolase superfamily. AB hydrolase 2 family.</text>
</comment>
<protein>
    <submittedName>
        <fullName evidence="3">Acyl-protein thioesterase 1</fullName>
    </submittedName>
</protein>
<dbReference type="SUPFAM" id="SSF53474">
    <property type="entry name" value="alpha/beta-Hydrolases"/>
    <property type="match status" value="1"/>
</dbReference>